<name>A0A1J1I3P9_9DIPT</name>
<evidence type="ECO:0000313" key="3">
    <source>
        <dbReference type="Proteomes" id="UP000183832"/>
    </source>
</evidence>
<gene>
    <name evidence="2" type="ORF">CLUMA_CG007895</name>
</gene>
<keyword evidence="3" id="KW-1185">Reference proteome</keyword>
<evidence type="ECO:0000313" key="2">
    <source>
        <dbReference type="EMBL" id="CRK94386.1"/>
    </source>
</evidence>
<dbReference type="EMBL" id="CVRI01000038">
    <property type="protein sequence ID" value="CRK94386.1"/>
    <property type="molecule type" value="Genomic_DNA"/>
</dbReference>
<keyword evidence="1" id="KW-0732">Signal</keyword>
<feature type="chain" id="PRO_5012520596" evidence="1">
    <location>
        <begin position="24"/>
        <end position="116"/>
    </location>
</feature>
<accession>A0A1J1I3P9</accession>
<feature type="signal peptide" evidence="1">
    <location>
        <begin position="1"/>
        <end position="23"/>
    </location>
</feature>
<protein>
    <submittedName>
        <fullName evidence="2">CLUMA_CG007895, isoform A</fullName>
    </submittedName>
</protein>
<dbReference type="AlphaFoldDB" id="A0A1J1I3P9"/>
<sequence>MKFDALLVIVLTCLVSQSSYIFASNFQNTRSSQMSYTPSQQFLGNLINDVNKESDQKAVEGGRRFFGNFAQSLMNLGSSLMEESEKEDMMPIDAITKAISESIDAISKDFEEQINK</sequence>
<proteinExistence type="predicted"/>
<reference evidence="2 3" key="1">
    <citation type="submission" date="2015-04" db="EMBL/GenBank/DDBJ databases">
        <authorList>
            <person name="Syromyatnikov M.Y."/>
            <person name="Popov V.N."/>
        </authorList>
    </citation>
    <scope>NUCLEOTIDE SEQUENCE [LARGE SCALE GENOMIC DNA]</scope>
</reference>
<organism evidence="2 3">
    <name type="scientific">Clunio marinus</name>
    <dbReference type="NCBI Taxonomy" id="568069"/>
    <lineage>
        <taxon>Eukaryota</taxon>
        <taxon>Metazoa</taxon>
        <taxon>Ecdysozoa</taxon>
        <taxon>Arthropoda</taxon>
        <taxon>Hexapoda</taxon>
        <taxon>Insecta</taxon>
        <taxon>Pterygota</taxon>
        <taxon>Neoptera</taxon>
        <taxon>Endopterygota</taxon>
        <taxon>Diptera</taxon>
        <taxon>Nematocera</taxon>
        <taxon>Chironomoidea</taxon>
        <taxon>Chironomidae</taxon>
        <taxon>Clunio</taxon>
    </lineage>
</organism>
<evidence type="ECO:0000256" key="1">
    <source>
        <dbReference type="SAM" id="SignalP"/>
    </source>
</evidence>
<dbReference type="Proteomes" id="UP000183832">
    <property type="component" value="Unassembled WGS sequence"/>
</dbReference>